<dbReference type="PANTHER" id="PTHR48048">
    <property type="entry name" value="GLYCOSYLTRANSFERASE"/>
    <property type="match status" value="1"/>
</dbReference>
<dbReference type="AlphaFoldDB" id="A0ABC9ESC4"/>
<dbReference type="Pfam" id="PF00201">
    <property type="entry name" value="UDPGT"/>
    <property type="match status" value="1"/>
</dbReference>
<sequence>MIVLFVSRLFFFVFGKEKKIERSCSDFRAQVIRGDFTATQGTAMATPTIVLVPVWGVGHFVPMLEVGKRMLARSALPLTITVLVMLEPSKAQRASEIAELIRQEEASGLGIRFHHLPAVDPPTDHSGIEEYISRYVQRYAPHVRAAVAGLACPVAGVVVDIFCTPLFDAARDLGVPAYVYLIASAAMCALMLRSPSLDEEVPAEVEFEEMEGGAVDVPGLPPVPASCLPSGLENRKIPTCKWFVYNGRRYTEASGIIVNTVAELEPGVLAAIADGRCTRGIRAPTVYTIGPVIPFAPPPHAGQAHECVRWLDSQPPASVVFLCLGGSGWTTVPQAHEIAQGLERSGQRFLWVLRGPPEPGSKVPTDGDLTEQLPEGFVERTKERGMVWPARAPQKEILAHAAVGGFVTHCGWNSILESLWLGVPMVPWPLGAEQHYNAFMLVAGMDVAVPMKVDRKRSNFVEAAELEGAVKALMDGGEASRKVRERTTAMKAACRKAVEEGGSSSVALQRLCEALVVGAVLPKK</sequence>
<reference evidence="4" key="1">
    <citation type="submission" date="2024-06" db="EMBL/GenBank/DDBJ databases">
        <authorList>
            <person name="Ryan C."/>
        </authorList>
    </citation>
    <scope>NUCLEOTIDE SEQUENCE [LARGE SCALE GENOMIC DNA]</scope>
</reference>
<comment type="similarity">
    <text evidence="1">Belongs to the UDP-glycosyltransferase family.</text>
</comment>
<evidence type="ECO:0000313" key="3">
    <source>
        <dbReference type="EMBL" id="CAL5062627.1"/>
    </source>
</evidence>
<evidence type="ECO:0000256" key="1">
    <source>
        <dbReference type="ARBA" id="ARBA00009995"/>
    </source>
</evidence>
<dbReference type="InterPro" id="IPR050481">
    <property type="entry name" value="UDP-glycosyltransf_plant"/>
</dbReference>
<proteinExistence type="inferred from homology"/>
<dbReference type="SUPFAM" id="SSF53756">
    <property type="entry name" value="UDP-Glycosyltransferase/glycogen phosphorylase"/>
    <property type="match status" value="1"/>
</dbReference>
<evidence type="ECO:0008006" key="5">
    <source>
        <dbReference type="Google" id="ProtNLM"/>
    </source>
</evidence>
<dbReference type="EMBL" id="OZ075115">
    <property type="protein sequence ID" value="CAL5062627.1"/>
    <property type="molecule type" value="Genomic_DNA"/>
</dbReference>
<evidence type="ECO:0000313" key="4">
    <source>
        <dbReference type="Proteomes" id="UP001497457"/>
    </source>
</evidence>
<dbReference type="InterPro" id="IPR002213">
    <property type="entry name" value="UDP_glucos_trans"/>
</dbReference>
<dbReference type="GO" id="GO:0016740">
    <property type="term" value="F:transferase activity"/>
    <property type="evidence" value="ECO:0007669"/>
    <property type="project" value="UniProtKB-KW"/>
</dbReference>
<keyword evidence="2" id="KW-0808">Transferase</keyword>
<reference evidence="3 4" key="2">
    <citation type="submission" date="2024-10" db="EMBL/GenBank/DDBJ databases">
        <authorList>
            <person name="Ryan C."/>
        </authorList>
    </citation>
    <scope>NUCLEOTIDE SEQUENCE [LARGE SCALE GENOMIC DNA]</scope>
</reference>
<dbReference type="FunFam" id="3.40.50.2000:FF:000056">
    <property type="entry name" value="Glycosyltransferase"/>
    <property type="match status" value="1"/>
</dbReference>
<evidence type="ECO:0000256" key="2">
    <source>
        <dbReference type="ARBA" id="ARBA00022679"/>
    </source>
</evidence>
<protein>
    <recommendedName>
        <fullName evidence="5">Glycosyltransferase</fullName>
    </recommendedName>
</protein>
<keyword evidence="4" id="KW-1185">Reference proteome</keyword>
<dbReference type="FunFam" id="3.40.50.2000:FF:000089">
    <property type="entry name" value="Glycosyltransferase"/>
    <property type="match status" value="1"/>
</dbReference>
<organism evidence="3 4">
    <name type="scientific">Urochloa decumbens</name>
    <dbReference type="NCBI Taxonomy" id="240449"/>
    <lineage>
        <taxon>Eukaryota</taxon>
        <taxon>Viridiplantae</taxon>
        <taxon>Streptophyta</taxon>
        <taxon>Embryophyta</taxon>
        <taxon>Tracheophyta</taxon>
        <taxon>Spermatophyta</taxon>
        <taxon>Magnoliopsida</taxon>
        <taxon>Liliopsida</taxon>
        <taxon>Poales</taxon>
        <taxon>Poaceae</taxon>
        <taxon>PACMAD clade</taxon>
        <taxon>Panicoideae</taxon>
        <taxon>Panicodae</taxon>
        <taxon>Paniceae</taxon>
        <taxon>Melinidinae</taxon>
        <taxon>Urochloa</taxon>
    </lineage>
</organism>
<dbReference type="PANTHER" id="PTHR48048:SF79">
    <property type="entry name" value="ANTHOCYANIDIN 3-O-GLUCOSYLTRANSFERASE"/>
    <property type="match status" value="1"/>
</dbReference>
<dbReference type="Gene3D" id="3.40.50.2000">
    <property type="entry name" value="Glycogen Phosphorylase B"/>
    <property type="match status" value="2"/>
</dbReference>
<dbReference type="Proteomes" id="UP001497457">
    <property type="component" value="Chromosome 5rd"/>
</dbReference>
<name>A0ABC9ESC4_9POAL</name>
<gene>
    <name evidence="3" type="ORF">URODEC1_LOCUS98400</name>
</gene>
<dbReference type="CDD" id="cd03784">
    <property type="entry name" value="GT1_Gtf-like"/>
    <property type="match status" value="1"/>
</dbReference>
<accession>A0ABC9ESC4</accession>